<name>A0AAD4EAY9_9AGAM</name>
<sequence length="159" mass="18212">MPATIWSTVCPIFTVVITVHLQRNTVMEKLYTITIYPKAEVPTGPIIKEESSGSLLSHGTSKADAIKVEKVAIWPVDFYVIDIANRFNLCKKAADSRHKVSQVFIKHFGVPFKASMYYDNRKVWDLEVNRALRERFTDYGHTEKGCWTTFMKKAQQPAK</sequence>
<reference evidence="1" key="1">
    <citation type="journal article" date="2020" name="New Phytol.">
        <title>Comparative genomics reveals dynamic genome evolution in host specialist ectomycorrhizal fungi.</title>
        <authorList>
            <person name="Lofgren L.A."/>
            <person name="Nguyen N.H."/>
            <person name="Vilgalys R."/>
            <person name="Ruytinx J."/>
            <person name="Liao H.L."/>
            <person name="Branco S."/>
            <person name="Kuo A."/>
            <person name="LaButti K."/>
            <person name="Lipzen A."/>
            <person name="Andreopoulos W."/>
            <person name="Pangilinan J."/>
            <person name="Riley R."/>
            <person name="Hundley H."/>
            <person name="Na H."/>
            <person name="Barry K."/>
            <person name="Grigoriev I.V."/>
            <person name="Stajich J.E."/>
            <person name="Kennedy P.G."/>
        </authorList>
    </citation>
    <scope>NUCLEOTIDE SEQUENCE</scope>
    <source>
        <strain evidence="1">FC203</strain>
    </source>
</reference>
<evidence type="ECO:0000313" key="1">
    <source>
        <dbReference type="EMBL" id="KAG1902948.1"/>
    </source>
</evidence>
<comment type="caution">
    <text evidence="1">The sequence shown here is derived from an EMBL/GenBank/DDBJ whole genome shotgun (WGS) entry which is preliminary data.</text>
</comment>
<protein>
    <submittedName>
        <fullName evidence="1">Uncharacterized protein</fullName>
    </submittedName>
</protein>
<evidence type="ECO:0000313" key="2">
    <source>
        <dbReference type="Proteomes" id="UP001195769"/>
    </source>
</evidence>
<organism evidence="1 2">
    <name type="scientific">Suillus fuscotomentosus</name>
    <dbReference type="NCBI Taxonomy" id="1912939"/>
    <lineage>
        <taxon>Eukaryota</taxon>
        <taxon>Fungi</taxon>
        <taxon>Dikarya</taxon>
        <taxon>Basidiomycota</taxon>
        <taxon>Agaricomycotina</taxon>
        <taxon>Agaricomycetes</taxon>
        <taxon>Agaricomycetidae</taxon>
        <taxon>Boletales</taxon>
        <taxon>Suillineae</taxon>
        <taxon>Suillaceae</taxon>
        <taxon>Suillus</taxon>
    </lineage>
</organism>
<accession>A0AAD4EAY9</accession>
<dbReference type="GeneID" id="64660939"/>
<dbReference type="RefSeq" id="XP_041228523.1">
    <property type="nucleotide sequence ID" value="XM_041366641.1"/>
</dbReference>
<dbReference type="Proteomes" id="UP001195769">
    <property type="component" value="Unassembled WGS sequence"/>
</dbReference>
<dbReference type="EMBL" id="JABBWK010000015">
    <property type="protein sequence ID" value="KAG1902948.1"/>
    <property type="molecule type" value="Genomic_DNA"/>
</dbReference>
<keyword evidence="2" id="KW-1185">Reference proteome</keyword>
<proteinExistence type="predicted"/>
<gene>
    <name evidence="1" type="ORF">F5891DRAFT_1186089</name>
</gene>
<dbReference type="AlphaFoldDB" id="A0AAD4EAY9"/>